<dbReference type="RefSeq" id="WP_259528867.1">
    <property type="nucleotide sequence ID" value="NZ_JANLCK010000005.1"/>
</dbReference>
<organism evidence="1 2">
    <name type="scientific">Herbiconiux oxytropis</name>
    <dbReference type="NCBI Taxonomy" id="2970915"/>
    <lineage>
        <taxon>Bacteria</taxon>
        <taxon>Bacillati</taxon>
        <taxon>Actinomycetota</taxon>
        <taxon>Actinomycetes</taxon>
        <taxon>Micrococcales</taxon>
        <taxon>Microbacteriaceae</taxon>
        <taxon>Herbiconiux</taxon>
    </lineage>
</organism>
<keyword evidence="2" id="KW-1185">Reference proteome</keyword>
<dbReference type="EMBL" id="JANLCK010000005">
    <property type="protein sequence ID" value="MCS5726481.1"/>
    <property type="molecule type" value="Genomic_DNA"/>
</dbReference>
<reference evidence="1" key="1">
    <citation type="submission" date="2022-08" db="EMBL/GenBank/DDBJ databases">
        <authorList>
            <person name="Deng Y."/>
            <person name="Han X.-F."/>
            <person name="Zhang Y.-Q."/>
        </authorList>
    </citation>
    <scope>NUCLEOTIDE SEQUENCE</scope>
    <source>
        <strain evidence="1">CPCC 203407</strain>
    </source>
</reference>
<sequence length="146" mass="16051">MNRGPRDSWIEHRRGDGELVGWMRPEGEGFVAVDLLGRDRSAAVEWLEAEELLDELGIGYLADAYLLRQAGDGSADGERGEAGDVAGGEAGDVRVRIVEVSTAGILVKRDDFGDVTASLQQFSLSWPMPYSLRPMTADELRTWSPW</sequence>
<name>A0AA41XE32_9MICO</name>
<proteinExistence type="predicted"/>
<evidence type="ECO:0000313" key="1">
    <source>
        <dbReference type="EMBL" id="MCS5726481.1"/>
    </source>
</evidence>
<comment type="caution">
    <text evidence="1">The sequence shown here is derived from an EMBL/GenBank/DDBJ whole genome shotgun (WGS) entry which is preliminary data.</text>
</comment>
<accession>A0AA41XE32</accession>
<gene>
    <name evidence="1" type="ORF">N1028_11310</name>
</gene>
<dbReference type="Proteomes" id="UP001165587">
    <property type="component" value="Unassembled WGS sequence"/>
</dbReference>
<evidence type="ECO:0000313" key="2">
    <source>
        <dbReference type="Proteomes" id="UP001165587"/>
    </source>
</evidence>
<dbReference type="AlphaFoldDB" id="A0AA41XE32"/>
<protein>
    <submittedName>
        <fullName evidence="1">Uncharacterized protein</fullName>
    </submittedName>
</protein>